<dbReference type="PROSITE" id="PS00954">
    <property type="entry name" value="IGP_DEHYDRATASE_1"/>
    <property type="match status" value="1"/>
</dbReference>
<comment type="subcellular location">
    <subcellularLocation>
        <location evidence="6 7">Cytoplasm</location>
    </subcellularLocation>
</comment>
<evidence type="ECO:0000256" key="7">
    <source>
        <dbReference type="RuleBase" id="RU000599"/>
    </source>
</evidence>
<dbReference type="NCBIfam" id="NF002114">
    <property type="entry name" value="PRK00951.2-4"/>
    <property type="match status" value="1"/>
</dbReference>
<evidence type="ECO:0000256" key="1">
    <source>
        <dbReference type="ARBA" id="ARBA00005047"/>
    </source>
</evidence>
<dbReference type="OrthoDB" id="9813612at2"/>
<dbReference type="GO" id="GO:0000105">
    <property type="term" value="P:L-histidine biosynthetic process"/>
    <property type="evidence" value="ECO:0007669"/>
    <property type="project" value="UniProtKB-UniRule"/>
</dbReference>
<evidence type="ECO:0000313" key="8">
    <source>
        <dbReference type="EMBL" id="AIM41294.1"/>
    </source>
</evidence>
<evidence type="ECO:0000256" key="5">
    <source>
        <dbReference type="ARBA" id="ARBA00023239"/>
    </source>
</evidence>
<protein>
    <recommendedName>
        <fullName evidence="2 6">Imidazoleglycerol-phosphate dehydratase</fullName>
        <shortName evidence="6">IGPD</shortName>
        <ecNumber evidence="6 7">4.2.1.19</ecNumber>
    </recommendedName>
</protein>
<dbReference type="InterPro" id="IPR000807">
    <property type="entry name" value="ImidazoleglycerolP_deHydtase"/>
</dbReference>
<organism evidence="8">
    <name type="scientific">Candidatus Magnetobacterium casense</name>
    <dbReference type="NCBI Taxonomy" id="1455061"/>
    <lineage>
        <taxon>Bacteria</taxon>
        <taxon>Pseudomonadati</taxon>
        <taxon>Nitrospirota</taxon>
        <taxon>Thermodesulfovibrionia</taxon>
        <taxon>Thermodesulfovibrionales</taxon>
        <taxon>Candidatus Magnetobacteriaceae</taxon>
        <taxon>Candidatus Magnetobacterium</taxon>
    </lineage>
</organism>
<keyword evidence="3 6" id="KW-0028">Amino-acid biosynthesis</keyword>
<evidence type="ECO:0000256" key="2">
    <source>
        <dbReference type="ARBA" id="ARBA00016664"/>
    </source>
</evidence>
<dbReference type="InterPro" id="IPR038494">
    <property type="entry name" value="IGPD_sf"/>
</dbReference>
<dbReference type="SUPFAM" id="SSF54211">
    <property type="entry name" value="Ribosomal protein S5 domain 2-like"/>
    <property type="match status" value="2"/>
</dbReference>
<dbReference type="GO" id="GO:0005737">
    <property type="term" value="C:cytoplasm"/>
    <property type="evidence" value="ECO:0007669"/>
    <property type="project" value="UniProtKB-SubCell"/>
</dbReference>
<comment type="similarity">
    <text evidence="6 7">Belongs to the imidazoleglycerol-phosphate dehydratase family.</text>
</comment>
<dbReference type="AlphaFoldDB" id="A0A088F8H3"/>
<comment type="catalytic activity">
    <reaction evidence="6 7">
        <text>D-erythro-1-(imidazol-4-yl)glycerol 3-phosphate = 3-(imidazol-4-yl)-2-oxopropyl phosphate + H2O</text>
        <dbReference type="Rhea" id="RHEA:11040"/>
        <dbReference type="ChEBI" id="CHEBI:15377"/>
        <dbReference type="ChEBI" id="CHEBI:57766"/>
        <dbReference type="ChEBI" id="CHEBI:58278"/>
        <dbReference type="EC" id="4.2.1.19"/>
    </reaction>
</comment>
<proteinExistence type="inferred from homology"/>
<dbReference type="GO" id="GO:0004424">
    <property type="term" value="F:imidazoleglycerol-phosphate dehydratase activity"/>
    <property type="evidence" value="ECO:0007669"/>
    <property type="project" value="UniProtKB-UniRule"/>
</dbReference>
<dbReference type="PANTHER" id="PTHR23133:SF2">
    <property type="entry name" value="IMIDAZOLEGLYCEROL-PHOSPHATE DEHYDRATASE"/>
    <property type="match status" value="1"/>
</dbReference>
<dbReference type="RefSeq" id="WP_040335318.1">
    <property type="nucleotide sequence ID" value="NZ_JMFO01000016.1"/>
</dbReference>
<evidence type="ECO:0000256" key="6">
    <source>
        <dbReference type="HAMAP-Rule" id="MF_00076"/>
    </source>
</evidence>
<dbReference type="InterPro" id="IPR020565">
    <property type="entry name" value="ImidazoleglycerP_deHydtase_CS"/>
</dbReference>
<dbReference type="FunFam" id="3.30.230.40:FF:000001">
    <property type="entry name" value="Imidazoleglycerol-phosphate dehydratase HisB"/>
    <property type="match status" value="1"/>
</dbReference>
<dbReference type="Gene3D" id="3.30.230.40">
    <property type="entry name" value="Imidazole glycerol phosphate dehydratase, domain 1"/>
    <property type="match status" value="2"/>
</dbReference>
<evidence type="ECO:0000256" key="3">
    <source>
        <dbReference type="ARBA" id="ARBA00022605"/>
    </source>
</evidence>
<dbReference type="NCBIfam" id="NF002111">
    <property type="entry name" value="PRK00951.2-1"/>
    <property type="match status" value="1"/>
</dbReference>
<dbReference type="PANTHER" id="PTHR23133">
    <property type="entry name" value="IMIDAZOLEGLYCEROL-PHOSPHATE DEHYDRATASE HIS7"/>
    <property type="match status" value="1"/>
</dbReference>
<reference evidence="8" key="1">
    <citation type="journal article" date="2014" name="ISME J.">
        <title>Genomic insights into the uncultured genus 'Candidatus Magnetobacterium' in the phylum Nitrospirae.</title>
        <authorList>
            <person name="Lin W."/>
            <person name="Deng A."/>
            <person name="Wang Z."/>
            <person name="Li Y."/>
            <person name="Wen T."/>
            <person name="Wu L.F."/>
            <person name="Wu M."/>
            <person name="Pan Y."/>
        </authorList>
    </citation>
    <scope>NUCLEOTIDE SEQUENCE</scope>
    <source>
        <strain evidence="8">MYR-1</strain>
    </source>
</reference>
<dbReference type="EC" id="4.2.1.19" evidence="6 7"/>
<dbReference type="PROSITE" id="PS00955">
    <property type="entry name" value="IGP_DEHYDRATASE_2"/>
    <property type="match status" value="1"/>
</dbReference>
<keyword evidence="6" id="KW-0963">Cytoplasm</keyword>
<accession>A0A088F8H3</accession>
<dbReference type="FunFam" id="3.30.230.40:FF:000003">
    <property type="entry name" value="Imidazoleglycerol-phosphate dehydratase HisB"/>
    <property type="match status" value="1"/>
</dbReference>
<comment type="pathway">
    <text evidence="1 6 7">Amino-acid biosynthesis; L-histidine biosynthesis; L-histidine from 5-phospho-alpha-D-ribose 1-diphosphate: step 6/9.</text>
</comment>
<sequence>MNRRAQTHRETTETDVSVEIDLDGSGEAHIDTTIPFLNHMLNLMAKHGLFDITITARGDTEVDYHHLMEDMGITIGQALSQALGTKEGINRYGAAIIPMDESLAEVVIDLSGRPYLVYHVKETLGTLKDLQVSLFEDFFRGLSNHALCNLHIILHYGRDAHHIYEAIFKAFARALSVAITKNPRVEGVPSTKGTL</sequence>
<dbReference type="HAMAP" id="MF_00076">
    <property type="entry name" value="HisB"/>
    <property type="match status" value="1"/>
</dbReference>
<dbReference type="InterPro" id="IPR020568">
    <property type="entry name" value="Ribosomal_Su5_D2-typ_SF"/>
</dbReference>
<name>A0A088F8H3_9BACT</name>
<evidence type="ECO:0000256" key="4">
    <source>
        <dbReference type="ARBA" id="ARBA00023102"/>
    </source>
</evidence>
<dbReference type="EMBL" id="KM433674">
    <property type="protein sequence ID" value="AIM41294.1"/>
    <property type="molecule type" value="Genomic_DNA"/>
</dbReference>
<dbReference type="Pfam" id="PF00475">
    <property type="entry name" value="IGPD"/>
    <property type="match status" value="1"/>
</dbReference>
<dbReference type="UniPathway" id="UPA00031">
    <property type="reaction ID" value="UER00011"/>
</dbReference>
<gene>
    <name evidence="6" type="primary">hisB</name>
    <name evidence="8" type="ORF">Mcas_0699</name>
</gene>
<dbReference type="CDD" id="cd07914">
    <property type="entry name" value="IGPD"/>
    <property type="match status" value="1"/>
</dbReference>
<keyword evidence="4 6" id="KW-0368">Histidine biosynthesis</keyword>
<keyword evidence="5 6" id="KW-0456">Lyase</keyword>